<keyword evidence="2" id="KW-1185">Reference proteome</keyword>
<organism evidence="1 2">
    <name type="scientific">Halosquirtibacter laminarini</name>
    <dbReference type="NCBI Taxonomy" id="3374600"/>
    <lineage>
        <taxon>Bacteria</taxon>
        <taxon>Pseudomonadati</taxon>
        <taxon>Bacteroidota</taxon>
        <taxon>Bacteroidia</taxon>
        <taxon>Marinilabiliales</taxon>
        <taxon>Prolixibacteraceae</taxon>
        <taxon>Halosquirtibacter</taxon>
    </lineage>
</organism>
<name>A0AC61NNH8_9BACT</name>
<accession>A0AC61NNH8</accession>
<reference evidence="1" key="1">
    <citation type="submission" date="2021-08" db="EMBL/GenBank/DDBJ databases">
        <title>Novel anaerobic bacterium isolated from sea squirt in East Sea, Republic of Korea.</title>
        <authorList>
            <person name="Nguyen T.H."/>
            <person name="Li Z."/>
            <person name="Lee Y.-J."/>
            <person name="Ko J."/>
            <person name="Kim S.-G."/>
        </authorList>
    </citation>
    <scope>NUCLEOTIDE SEQUENCE</scope>
    <source>
        <strain evidence="1">KCTC 25031</strain>
    </source>
</reference>
<proteinExistence type="predicted"/>
<dbReference type="Proteomes" id="UP000826212">
    <property type="component" value="Chromosome"/>
</dbReference>
<protein>
    <submittedName>
        <fullName evidence="1">Uncharacterized protein</fullName>
    </submittedName>
</protein>
<evidence type="ECO:0000313" key="1">
    <source>
        <dbReference type="EMBL" id="QZE13197.1"/>
    </source>
</evidence>
<dbReference type="EMBL" id="CP081303">
    <property type="protein sequence ID" value="QZE13197.1"/>
    <property type="molecule type" value="Genomic_DNA"/>
</dbReference>
<sequence length="355" mass="40500">MKKTILNLFTILPLLLFLFSCSNQNEKKILVLSYNVENLFDTHDDPKTKDDDFTPEGRNKWTQERYQKKIVDLSKVISASGEGTLPALIGLCEIENRAVLTDLVNSEALKGGDYGISQFESPYYRGMDVALLYSKKVFKVKEEKVIPVTMLSNPKFTTRDILRVKGELNGESFFIYVNHWSSRRGGSEKSEPKRMIAASLLRRDVDQVLGDDRQANIIIMGDMNEDPDELALRDVLRANEVPSDLSTVSNDGTLFNMMYYLDKQGKGTYNYHGKWNMLDNMIVSSNLLKKKSGYKVVMPSPDKMDTDYPSSIFIKKWFTYFSDLGRTSPSKTYGGPHYYGGFSDHYPIKIILTKE</sequence>
<evidence type="ECO:0000313" key="2">
    <source>
        <dbReference type="Proteomes" id="UP000826212"/>
    </source>
</evidence>
<gene>
    <name evidence="1" type="ORF">K4L44_11430</name>
</gene>